<gene>
    <name evidence="1" type="ORF">GZH47_12275</name>
</gene>
<dbReference type="Gene3D" id="3.40.50.300">
    <property type="entry name" value="P-loop containing nucleotide triphosphate hydrolases"/>
    <property type="match status" value="1"/>
</dbReference>
<dbReference type="SUPFAM" id="SSF52540">
    <property type="entry name" value="P-loop containing nucleoside triphosphate hydrolases"/>
    <property type="match status" value="1"/>
</dbReference>
<dbReference type="AlphaFoldDB" id="A0A6C0P4E5"/>
<keyword evidence="2" id="KW-1185">Reference proteome</keyword>
<dbReference type="EMBL" id="CP048286">
    <property type="protein sequence ID" value="QHW31542.1"/>
    <property type="molecule type" value="Genomic_DNA"/>
</dbReference>
<dbReference type="InterPro" id="IPR027417">
    <property type="entry name" value="P-loop_NTPase"/>
</dbReference>
<dbReference type="Proteomes" id="UP000479114">
    <property type="component" value="Chromosome"/>
</dbReference>
<dbReference type="GO" id="GO:0016740">
    <property type="term" value="F:transferase activity"/>
    <property type="evidence" value="ECO:0007669"/>
    <property type="project" value="UniProtKB-KW"/>
</dbReference>
<reference evidence="1 2" key="1">
    <citation type="submission" date="2020-02" db="EMBL/GenBank/DDBJ databases">
        <title>Paenibacillus sp. nov., isolated from rhizosphere soil of tomato.</title>
        <authorList>
            <person name="Weon H.-Y."/>
            <person name="Lee S.A."/>
        </authorList>
    </citation>
    <scope>NUCLEOTIDE SEQUENCE [LARGE SCALE GENOMIC DNA]</scope>
    <source>
        <strain evidence="1 2">14171R-81</strain>
    </source>
</reference>
<name>A0A6C0P4E5_9BACL</name>
<dbReference type="Pfam" id="PF13469">
    <property type="entry name" value="Sulfotransfer_3"/>
    <property type="match status" value="1"/>
</dbReference>
<accession>A0A6C0P4E5</accession>
<protein>
    <submittedName>
        <fullName evidence="1">Sulfotransferase</fullName>
    </submittedName>
</protein>
<organism evidence="1 2">
    <name type="scientific">Paenibacillus rhizovicinus</name>
    <dbReference type="NCBI Taxonomy" id="2704463"/>
    <lineage>
        <taxon>Bacteria</taxon>
        <taxon>Bacillati</taxon>
        <taxon>Bacillota</taxon>
        <taxon>Bacilli</taxon>
        <taxon>Bacillales</taxon>
        <taxon>Paenibacillaceae</taxon>
        <taxon>Paenibacillus</taxon>
    </lineage>
</organism>
<dbReference type="RefSeq" id="WP_162640349.1">
    <property type="nucleotide sequence ID" value="NZ_CP048286.1"/>
</dbReference>
<evidence type="ECO:0000313" key="2">
    <source>
        <dbReference type="Proteomes" id="UP000479114"/>
    </source>
</evidence>
<sequence>MFIIFGSPRSGTTLLSSVLDAHDDIVVPDETDFIV</sequence>
<dbReference type="KEGG" id="prz:GZH47_12275"/>
<proteinExistence type="predicted"/>
<evidence type="ECO:0000313" key="1">
    <source>
        <dbReference type="EMBL" id="QHW31542.1"/>
    </source>
</evidence>
<keyword evidence="1" id="KW-0808">Transferase</keyword>